<sequence>MQNEALVSEAESVGVKFTGMRRALDVSDRIIQKIKAIPQISQVVSVDLLTSMQELQSQISHCITEGQHDALTGGLSTEETQKMMEEMERLNHELIKAKTLLKSAQEQIAKAHLSGDLNEQIVREIRSINEVLKTAQQRIYHQKKIRIRMKSKRAHSTTVLKSNNNLAHCPLIINSLIAGITFLKYQHVDFHLITYCL</sequence>
<reference evidence="4" key="1">
    <citation type="submission" date="2016-06" db="UniProtKB">
        <authorList>
            <consortium name="WormBaseParasite"/>
        </authorList>
    </citation>
    <scope>IDENTIFICATION</scope>
</reference>
<gene>
    <name evidence="2" type="ORF">GPUH_LOCUS21699</name>
</gene>
<dbReference type="EMBL" id="UYRT01093260">
    <property type="protein sequence ID" value="VDN38772.1"/>
    <property type="molecule type" value="Genomic_DNA"/>
</dbReference>
<protein>
    <submittedName>
        <fullName evidence="4">t-SNARE coiled-coil homology domain-containing protein</fullName>
    </submittedName>
</protein>
<evidence type="ECO:0000313" key="4">
    <source>
        <dbReference type="WBParaSite" id="GPUH_0002172501-mRNA-1"/>
    </source>
</evidence>
<evidence type="ECO:0000313" key="3">
    <source>
        <dbReference type="Proteomes" id="UP000271098"/>
    </source>
</evidence>
<name>A0A183EL57_9BILA</name>
<proteinExistence type="predicted"/>
<evidence type="ECO:0000313" key="2">
    <source>
        <dbReference type="EMBL" id="VDN38772.1"/>
    </source>
</evidence>
<evidence type="ECO:0000256" key="1">
    <source>
        <dbReference type="SAM" id="Coils"/>
    </source>
</evidence>
<dbReference type="WBParaSite" id="GPUH_0002172501-mRNA-1">
    <property type="protein sequence ID" value="GPUH_0002172501-mRNA-1"/>
    <property type="gene ID" value="GPUH_0002172501"/>
</dbReference>
<keyword evidence="3" id="KW-1185">Reference proteome</keyword>
<accession>A0A183EL57</accession>
<dbReference type="Proteomes" id="UP000271098">
    <property type="component" value="Unassembled WGS sequence"/>
</dbReference>
<dbReference type="AlphaFoldDB" id="A0A183EL57"/>
<keyword evidence="1" id="KW-0175">Coiled coil</keyword>
<feature type="coiled-coil region" evidence="1">
    <location>
        <begin position="77"/>
        <end position="138"/>
    </location>
</feature>
<organism evidence="4">
    <name type="scientific">Gongylonema pulchrum</name>
    <dbReference type="NCBI Taxonomy" id="637853"/>
    <lineage>
        <taxon>Eukaryota</taxon>
        <taxon>Metazoa</taxon>
        <taxon>Ecdysozoa</taxon>
        <taxon>Nematoda</taxon>
        <taxon>Chromadorea</taxon>
        <taxon>Rhabditida</taxon>
        <taxon>Spirurina</taxon>
        <taxon>Spiruromorpha</taxon>
        <taxon>Spiruroidea</taxon>
        <taxon>Gongylonematidae</taxon>
        <taxon>Gongylonema</taxon>
    </lineage>
</organism>
<reference evidence="2 3" key="2">
    <citation type="submission" date="2018-11" db="EMBL/GenBank/DDBJ databases">
        <authorList>
            <consortium name="Pathogen Informatics"/>
        </authorList>
    </citation>
    <scope>NUCLEOTIDE SEQUENCE [LARGE SCALE GENOMIC DNA]</scope>
</reference>